<dbReference type="STRING" id="686624.SAMN04488242_1157"/>
<dbReference type="AlphaFoldDB" id="A0A1G9JC13"/>
<dbReference type="OrthoDB" id="5138301at2"/>
<reference evidence="1 2" key="1">
    <citation type="submission" date="2016-10" db="EMBL/GenBank/DDBJ databases">
        <authorList>
            <person name="de Groot N.N."/>
        </authorList>
    </citation>
    <scope>NUCLEOTIDE SEQUENCE [LARGE SCALE GENOMIC DNA]</scope>
    <source>
        <strain evidence="1 2">CGMCC 1.9159</strain>
    </source>
</reference>
<dbReference type="EMBL" id="FNGP01000002">
    <property type="protein sequence ID" value="SDL34921.1"/>
    <property type="molecule type" value="Genomic_DNA"/>
</dbReference>
<dbReference type="Proteomes" id="UP000199475">
    <property type="component" value="Unassembled WGS sequence"/>
</dbReference>
<evidence type="ECO:0000313" key="2">
    <source>
        <dbReference type="Proteomes" id="UP000199475"/>
    </source>
</evidence>
<accession>A0A1G9JC13</accession>
<dbReference type="RefSeq" id="WP_093249852.1">
    <property type="nucleotide sequence ID" value="NZ_FNGP01000002.1"/>
</dbReference>
<evidence type="ECO:0000313" key="1">
    <source>
        <dbReference type="EMBL" id="SDL34921.1"/>
    </source>
</evidence>
<keyword evidence="2" id="KW-1185">Reference proteome</keyword>
<name>A0A1G9JC13_9ACTN</name>
<organism evidence="1 2">
    <name type="scientific">Tessaracoccus oleiagri</name>
    <dbReference type="NCBI Taxonomy" id="686624"/>
    <lineage>
        <taxon>Bacteria</taxon>
        <taxon>Bacillati</taxon>
        <taxon>Actinomycetota</taxon>
        <taxon>Actinomycetes</taxon>
        <taxon>Propionibacteriales</taxon>
        <taxon>Propionibacteriaceae</taxon>
        <taxon>Tessaracoccus</taxon>
    </lineage>
</organism>
<evidence type="ECO:0008006" key="3">
    <source>
        <dbReference type="Google" id="ProtNLM"/>
    </source>
</evidence>
<gene>
    <name evidence="1" type="ORF">SAMN04488242_1157</name>
</gene>
<sequence length="300" mass="34269">MARARITDSSLRDFVLRLGDEHPPIALGSVDRTVIDPDAVRSRFAGVINYLARVELEVDRNVLELLTLLPRASAVDKLFYQDVWYDQEMAHGYVLDQLQADIGIEADEPYMVVPAEMKLLGALSHLEPIHDVVRMLYYITGAATERQAVLAYSHFIRGLDAMGEHAISNTIVQPIKRQEPGHFAFYRMSAEKMVQDGELRPWQLFLTRLLRSSSFSLVGTNKNEKWKAQMGEVLVALNFDDELELFAREIGRIEWSILNAHDQGMQFPPYILRALREAIEVYRGQGDFSRPRRSSFSWAS</sequence>
<proteinExistence type="predicted"/>
<protein>
    <recommendedName>
        <fullName evidence="3">GTP-binding protein LepA</fullName>
    </recommendedName>
</protein>